<dbReference type="KEGG" id="lbe:MOO44_06650"/>
<dbReference type="Gene3D" id="1.10.150.130">
    <property type="match status" value="1"/>
</dbReference>
<dbReference type="RefSeq" id="WP_260116370.1">
    <property type="nucleotide sequence ID" value="NZ_CP093361.1"/>
</dbReference>
<dbReference type="InterPro" id="IPR011010">
    <property type="entry name" value="DNA_brk_join_enz"/>
</dbReference>
<organism evidence="3 4">
    <name type="scientific">Nicoliella spurrieriana</name>
    <dbReference type="NCBI Taxonomy" id="2925830"/>
    <lineage>
        <taxon>Bacteria</taxon>
        <taxon>Bacillati</taxon>
        <taxon>Bacillota</taxon>
        <taxon>Bacilli</taxon>
        <taxon>Lactobacillales</taxon>
        <taxon>Lactobacillaceae</taxon>
        <taxon>Nicoliella</taxon>
    </lineage>
</organism>
<feature type="domain" description="Integrase SAM-like N-terminal" evidence="2">
    <location>
        <begin position="11"/>
        <end position="99"/>
    </location>
</feature>
<keyword evidence="4" id="KW-1185">Reference proteome</keyword>
<sequence>MSVNNYPYQKNFELYLHQVPLAQITIDEYSATLIDLFEYLSNFNRGYQRDHRVSELFDRDVQQYMNMLVSERNITNTTYNKVLSHLNIYFKYLFTQDLTQKLPTLTLKGKERKTPASVSVKWLNELPVIIADDRIHIYTRLVMLLISKGYNLKEFLQPGFYHEFEQIQWSPSEQEFINKFKAFIGPIQIRQSSSDIFLKQRFAGDPHITIQGIHKYLKPDEQKIGMQLKPSQLFQSYIVDYILKHPRLSDTELSEHLRLDMVSILYYRKLIHNLEH</sequence>
<name>A0A976RRK7_9LACO</name>
<accession>A0A976RRK7</accession>
<dbReference type="EMBL" id="CP093361">
    <property type="protein sequence ID" value="UQS86568.1"/>
    <property type="molecule type" value="Genomic_DNA"/>
</dbReference>
<evidence type="ECO:0000259" key="2">
    <source>
        <dbReference type="Pfam" id="PF13495"/>
    </source>
</evidence>
<evidence type="ECO:0000313" key="3">
    <source>
        <dbReference type="EMBL" id="UQS86568.1"/>
    </source>
</evidence>
<keyword evidence="1" id="KW-0238">DNA-binding</keyword>
<evidence type="ECO:0000313" key="4">
    <source>
        <dbReference type="Proteomes" id="UP000831181"/>
    </source>
</evidence>
<gene>
    <name evidence="3" type="ORF">MOO44_06650</name>
</gene>
<dbReference type="GO" id="GO:0015074">
    <property type="term" value="P:DNA integration"/>
    <property type="evidence" value="ECO:0007669"/>
    <property type="project" value="InterPro"/>
</dbReference>
<evidence type="ECO:0000256" key="1">
    <source>
        <dbReference type="ARBA" id="ARBA00023125"/>
    </source>
</evidence>
<dbReference type="InterPro" id="IPR004107">
    <property type="entry name" value="Integrase_SAM-like_N"/>
</dbReference>
<proteinExistence type="predicted"/>
<dbReference type="SUPFAM" id="SSF56349">
    <property type="entry name" value="DNA breaking-rejoining enzymes"/>
    <property type="match status" value="1"/>
</dbReference>
<dbReference type="GO" id="GO:0003677">
    <property type="term" value="F:DNA binding"/>
    <property type="evidence" value="ECO:0007669"/>
    <property type="project" value="UniProtKB-KW"/>
</dbReference>
<dbReference type="InterPro" id="IPR010998">
    <property type="entry name" value="Integrase_recombinase_N"/>
</dbReference>
<dbReference type="Pfam" id="PF13495">
    <property type="entry name" value="Phage_int_SAM_4"/>
    <property type="match status" value="1"/>
</dbReference>
<dbReference type="Proteomes" id="UP000831181">
    <property type="component" value="Chromosome"/>
</dbReference>
<dbReference type="AlphaFoldDB" id="A0A976RRK7"/>
<reference evidence="3" key="1">
    <citation type="journal article" date="2022" name="Int. J. Syst. Evol. Microbiol.">
        <title>Apilactobacillus apisilvae sp. nov., Nicolia spurrieriana gen. nov. sp. nov., Bombilactobacillus folatiphilus sp. nov. and Bombilactobacillus thymidiniphilus sp. nov., four new lactic acid bacterial isolates from stingless bees Tetragonula carbonaria and Austroplebeia australis.</title>
        <authorList>
            <person name="Oliphant S.A."/>
            <person name="Watson-Haigh N.S."/>
            <person name="Sumby K.M."/>
            <person name="Gardner J."/>
            <person name="Groom S."/>
            <person name="Jiranek V."/>
        </authorList>
    </citation>
    <scope>NUCLEOTIDE SEQUENCE</scope>
    <source>
        <strain evidence="3">SGEP1_A5</strain>
    </source>
</reference>
<protein>
    <submittedName>
        <fullName evidence="3">Phage integrase N-terminal SAM-like domain-containing protein</fullName>
    </submittedName>
</protein>